<evidence type="ECO:0000259" key="1">
    <source>
        <dbReference type="Pfam" id="PF13470"/>
    </source>
</evidence>
<accession>A0ABT5AQL3</accession>
<dbReference type="RefSeq" id="WP_271732517.1">
    <property type="nucleotide sequence ID" value="NZ_JANQDP010000094.1"/>
</dbReference>
<gene>
    <name evidence="2" type="ORF">PN457_08025</name>
</gene>
<protein>
    <recommendedName>
        <fullName evidence="1">PIN domain-containing protein</fullName>
    </recommendedName>
</protein>
<name>A0ABT5AQL3_9CYAN</name>
<dbReference type="Proteomes" id="UP001212499">
    <property type="component" value="Unassembled WGS sequence"/>
</dbReference>
<evidence type="ECO:0000313" key="2">
    <source>
        <dbReference type="EMBL" id="MDB9539603.1"/>
    </source>
</evidence>
<reference evidence="2 3" key="1">
    <citation type="submission" date="2023-01" db="EMBL/GenBank/DDBJ databases">
        <title>Genomes from the Australian National Cyanobacteria Reference Collection.</title>
        <authorList>
            <person name="Willis A."/>
            <person name="Lee E.M.F."/>
        </authorList>
    </citation>
    <scope>NUCLEOTIDE SEQUENCE [LARGE SCALE GENOMIC DNA]</scope>
    <source>
        <strain evidence="2 3">CS-1033</strain>
    </source>
</reference>
<evidence type="ECO:0000313" key="3">
    <source>
        <dbReference type="Proteomes" id="UP001212499"/>
    </source>
</evidence>
<dbReference type="Pfam" id="PF13470">
    <property type="entry name" value="PIN_3"/>
    <property type="match status" value="1"/>
</dbReference>
<sequence>MIRILLDADLILEALMNRQEFTEDIRQLLDQVNPAIQMYLTNLGAQKISAYARCLNGSNIAEMILYWLQEKIALSQVNPHILQKARSLPLRDFESAVELCCAKYWQLDAIVTHKQEDFILSTNNLWVWSIADLRLRANLENQLQATRFNISHP</sequence>
<proteinExistence type="predicted"/>
<dbReference type="EMBL" id="JAQMUH010000092">
    <property type="protein sequence ID" value="MDB9539603.1"/>
    <property type="molecule type" value="Genomic_DNA"/>
</dbReference>
<comment type="caution">
    <text evidence="2">The sequence shown here is derived from an EMBL/GenBank/DDBJ whole genome shotgun (WGS) entry which is preliminary data.</text>
</comment>
<dbReference type="InterPro" id="IPR002716">
    <property type="entry name" value="PIN_dom"/>
</dbReference>
<organism evidence="2 3">
    <name type="scientific">Anabaenopsis arnoldii</name>
    <dbReference type="NCBI Taxonomy" id="2152938"/>
    <lineage>
        <taxon>Bacteria</taxon>
        <taxon>Bacillati</taxon>
        <taxon>Cyanobacteriota</taxon>
        <taxon>Cyanophyceae</taxon>
        <taxon>Nostocales</taxon>
        <taxon>Nodulariaceae</taxon>
        <taxon>Anabaenopsis</taxon>
    </lineage>
</organism>
<feature type="domain" description="PIN" evidence="1">
    <location>
        <begin position="3"/>
        <end position="113"/>
    </location>
</feature>
<keyword evidence="3" id="KW-1185">Reference proteome</keyword>